<evidence type="ECO:0000256" key="4">
    <source>
        <dbReference type="ARBA" id="ARBA00006511"/>
    </source>
</evidence>
<dbReference type="SMART" id="SM00702">
    <property type="entry name" value="P4Hc"/>
    <property type="match status" value="1"/>
</dbReference>
<proteinExistence type="inferred from homology"/>
<accession>A0A0Q9WGP6</accession>
<evidence type="ECO:0000313" key="16">
    <source>
        <dbReference type="EMBL" id="KRF83362.1"/>
    </source>
</evidence>
<keyword evidence="10" id="KW-0560">Oxidoreductase</keyword>
<dbReference type="Pfam" id="PF08336">
    <property type="entry name" value="P4Ha_N"/>
    <property type="match status" value="1"/>
</dbReference>
<keyword evidence="6" id="KW-0479">Metal-binding</keyword>
<feature type="signal peptide" evidence="14">
    <location>
        <begin position="1"/>
        <end position="23"/>
    </location>
</feature>
<evidence type="ECO:0000256" key="6">
    <source>
        <dbReference type="ARBA" id="ARBA00022723"/>
    </source>
</evidence>
<dbReference type="Gene3D" id="6.10.140.1460">
    <property type="match status" value="1"/>
</dbReference>
<evidence type="ECO:0000256" key="1">
    <source>
        <dbReference type="ARBA" id="ARBA00001961"/>
    </source>
</evidence>
<evidence type="ECO:0000256" key="11">
    <source>
        <dbReference type="ARBA" id="ARBA00023004"/>
    </source>
</evidence>
<dbReference type="Proteomes" id="UP000008792">
    <property type="component" value="Unassembled WGS sequence"/>
</dbReference>
<dbReference type="Gene3D" id="1.25.40.10">
    <property type="entry name" value="Tetratricopeptide repeat domain"/>
    <property type="match status" value="1"/>
</dbReference>
<comment type="similarity">
    <text evidence="4">Belongs to the P4HA family.</text>
</comment>
<dbReference type="EMBL" id="CH940650">
    <property type="protein sequence ID" value="KRF83362.1"/>
    <property type="molecule type" value="Genomic_DNA"/>
</dbReference>
<feature type="chain" id="PRO_5006386778" description="procollagen-proline 4-dioxygenase" evidence="14">
    <location>
        <begin position="24"/>
        <end position="492"/>
    </location>
</feature>
<dbReference type="OrthoDB" id="420380at2759"/>
<evidence type="ECO:0000256" key="2">
    <source>
        <dbReference type="ARBA" id="ARBA00002035"/>
    </source>
</evidence>
<keyword evidence="13" id="KW-0175">Coiled coil</keyword>
<dbReference type="PANTHER" id="PTHR10869">
    <property type="entry name" value="PROLYL 4-HYDROXYLASE ALPHA SUBUNIT"/>
    <property type="match status" value="1"/>
</dbReference>
<comment type="subcellular location">
    <subcellularLocation>
        <location evidence="3">Endoplasmic reticulum lumen</location>
    </subcellularLocation>
</comment>
<name>A0A0Q9WGP6_DROVI</name>
<feature type="coiled-coil region" evidence="13">
    <location>
        <begin position="47"/>
        <end position="74"/>
    </location>
</feature>
<dbReference type="InterPro" id="IPR005123">
    <property type="entry name" value="Oxoglu/Fe-dep_dioxygenase_dom"/>
</dbReference>
<keyword evidence="14" id="KW-0732">Signal</keyword>
<evidence type="ECO:0000313" key="17">
    <source>
        <dbReference type="Proteomes" id="UP000008792"/>
    </source>
</evidence>
<gene>
    <name evidence="16" type="primary">Dvir\GJ22995</name>
    <name evidence="16" type="ORF">Dvir_GJ22995</name>
</gene>
<dbReference type="PANTHER" id="PTHR10869:SF244">
    <property type="entry name" value="PROLYL 4-HYDROXYLASE SUBUNIT ALPHA-2"/>
    <property type="match status" value="1"/>
</dbReference>
<keyword evidence="7" id="KW-0256">Endoplasmic reticulum</keyword>
<keyword evidence="8" id="KW-0847">Vitamin C</keyword>
<reference evidence="16 17" key="1">
    <citation type="journal article" date="2007" name="Nature">
        <title>Evolution of genes and genomes on the Drosophila phylogeny.</title>
        <authorList>
            <consortium name="Drosophila 12 Genomes Consortium"/>
            <person name="Clark A.G."/>
            <person name="Eisen M.B."/>
            <person name="Smith D.R."/>
            <person name="Bergman C.M."/>
            <person name="Oliver B."/>
            <person name="Markow T.A."/>
            <person name="Kaufman T.C."/>
            <person name="Kellis M."/>
            <person name="Gelbart W."/>
            <person name="Iyer V.N."/>
            <person name="Pollard D.A."/>
            <person name="Sackton T.B."/>
            <person name="Larracuente A.M."/>
            <person name="Singh N.D."/>
            <person name="Abad J.P."/>
            <person name="Abt D.N."/>
            <person name="Adryan B."/>
            <person name="Aguade M."/>
            <person name="Akashi H."/>
            <person name="Anderson W.W."/>
            <person name="Aquadro C.F."/>
            <person name="Ardell D.H."/>
            <person name="Arguello R."/>
            <person name="Artieri C.G."/>
            <person name="Barbash D.A."/>
            <person name="Barker D."/>
            <person name="Barsanti P."/>
            <person name="Batterham P."/>
            <person name="Batzoglou S."/>
            <person name="Begun D."/>
            <person name="Bhutkar A."/>
            <person name="Blanco E."/>
            <person name="Bosak S.A."/>
            <person name="Bradley R.K."/>
            <person name="Brand A.D."/>
            <person name="Brent M.R."/>
            <person name="Brooks A.N."/>
            <person name="Brown R.H."/>
            <person name="Butlin R.K."/>
            <person name="Caggese C."/>
            <person name="Calvi B.R."/>
            <person name="Bernardo de Carvalho A."/>
            <person name="Caspi A."/>
            <person name="Castrezana S."/>
            <person name="Celniker S.E."/>
            <person name="Chang J.L."/>
            <person name="Chapple C."/>
            <person name="Chatterji S."/>
            <person name="Chinwalla A."/>
            <person name="Civetta A."/>
            <person name="Clifton S.W."/>
            <person name="Comeron J.M."/>
            <person name="Costello J.C."/>
            <person name="Coyne J.A."/>
            <person name="Daub J."/>
            <person name="David R.G."/>
            <person name="Delcher A.L."/>
            <person name="Delehaunty K."/>
            <person name="Do C.B."/>
            <person name="Ebling H."/>
            <person name="Edwards K."/>
            <person name="Eickbush T."/>
            <person name="Evans J.D."/>
            <person name="Filipski A."/>
            <person name="Findeiss S."/>
            <person name="Freyhult E."/>
            <person name="Fulton L."/>
            <person name="Fulton R."/>
            <person name="Garcia A.C."/>
            <person name="Gardiner A."/>
            <person name="Garfield D.A."/>
            <person name="Garvin B.E."/>
            <person name="Gibson G."/>
            <person name="Gilbert D."/>
            <person name="Gnerre S."/>
            <person name="Godfrey J."/>
            <person name="Good R."/>
            <person name="Gotea V."/>
            <person name="Gravely B."/>
            <person name="Greenberg A.J."/>
            <person name="Griffiths-Jones S."/>
            <person name="Gross S."/>
            <person name="Guigo R."/>
            <person name="Gustafson E.A."/>
            <person name="Haerty W."/>
            <person name="Hahn M.W."/>
            <person name="Halligan D.L."/>
            <person name="Halpern A.L."/>
            <person name="Halter G.M."/>
            <person name="Han M.V."/>
            <person name="Heger A."/>
            <person name="Hillier L."/>
            <person name="Hinrichs A.S."/>
            <person name="Holmes I."/>
            <person name="Hoskins R.A."/>
            <person name="Hubisz M.J."/>
            <person name="Hultmark D."/>
            <person name="Huntley M.A."/>
            <person name="Jaffe D.B."/>
            <person name="Jagadeeshan S."/>
            <person name="Jeck W.R."/>
            <person name="Johnson J."/>
            <person name="Jones C.D."/>
            <person name="Jordan W.C."/>
            <person name="Karpen G.H."/>
            <person name="Kataoka E."/>
            <person name="Keightley P.D."/>
            <person name="Kheradpour P."/>
            <person name="Kirkness E.F."/>
            <person name="Koerich L.B."/>
            <person name="Kristiansen K."/>
            <person name="Kudrna D."/>
            <person name="Kulathinal R.J."/>
            <person name="Kumar S."/>
            <person name="Kwok R."/>
            <person name="Lander E."/>
            <person name="Langley C.H."/>
            <person name="Lapoint R."/>
            <person name="Lazzaro B.P."/>
            <person name="Lee S.J."/>
            <person name="Levesque L."/>
            <person name="Li R."/>
            <person name="Lin C.F."/>
            <person name="Lin M.F."/>
            <person name="Lindblad-Toh K."/>
            <person name="Llopart A."/>
            <person name="Long M."/>
            <person name="Low L."/>
            <person name="Lozovsky E."/>
            <person name="Lu J."/>
            <person name="Luo M."/>
            <person name="Machado C.A."/>
            <person name="Makalowski W."/>
            <person name="Marzo M."/>
            <person name="Matsuda M."/>
            <person name="Matzkin L."/>
            <person name="McAllister B."/>
            <person name="McBride C.S."/>
            <person name="McKernan B."/>
            <person name="McKernan K."/>
            <person name="Mendez-Lago M."/>
            <person name="Minx P."/>
            <person name="Mollenhauer M.U."/>
            <person name="Montooth K."/>
            <person name="Mount S.M."/>
            <person name="Mu X."/>
            <person name="Myers E."/>
            <person name="Negre B."/>
            <person name="Newfeld S."/>
            <person name="Nielsen R."/>
            <person name="Noor M.A."/>
            <person name="O'Grady P."/>
            <person name="Pachter L."/>
            <person name="Papaceit M."/>
            <person name="Parisi M.J."/>
            <person name="Parisi M."/>
            <person name="Parts L."/>
            <person name="Pedersen J.S."/>
            <person name="Pesole G."/>
            <person name="Phillippy A.M."/>
            <person name="Ponting C.P."/>
            <person name="Pop M."/>
            <person name="Porcelli D."/>
            <person name="Powell J.R."/>
            <person name="Prohaska S."/>
            <person name="Pruitt K."/>
            <person name="Puig M."/>
            <person name="Quesneville H."/>
            <person name="Ram K.R."/>
            <person name="Rand D."/>
            <person name="Rasmussen M.D."/>
            <person name="Reed L.K."/>
            <person name="Reenan R."/>
            <person name="Reily A."/>
            <person name="Remington K.A."/>
            <person name="Rieger T.T."/>
            <person name="Ritchie M.G."/>
            <person name="Robin C."/>
            <person name="Rogers Y.H."/>
            <person name="Rohde C."/>
            <person name="Rozas J."/>
            <person name="Rubenfield M.J."/>
            <person name="Ruiz A."/>
            <person name="Russo S."/>
            <person name="Salzberg S.L."/>
            <person name="Sanchez-Gracia A."/>
            <person name="Saranga D.J."/>
            <person name="Sato H."/>
            <person name="Schaeffer S.W."/>
            <person name="Schatz M.C."/>
            <person name="Schlenke T."/>
            <person name="Schwartz R."/>
            <person name="Segarra C."/>
            <person name="Singh R.S."/>
            <person name="Sirot L."/>
            <person name="Sirota M."/>
            <person name="Sisneros N.B."/>
            <person name="Smith C.D."/>
            <person name="Smith T.F."/>
            <person name="Spieth J."/>
            <person name="Stage D.E."/>
            <person name="Stark A."/>
            <person name="Stephan W."/>
            <person name="Strausberg R.L."/>
            <person name="Strempel S."/>
            <person name="Sturgill D."/>
            <person name="Sutton G."/>
            <person name="Sutton G.G."/>
            <person name="Tao W."/>
            <person name="Teichmann S."/>
            <person name="Tobari Y.N."/>
            <person name="Tomimura Y."/>
            <person name="Tsolas J.M."/>
            <person name="Valente V.L."/>
            <person name="Venter E."/>
            <person name="Venter J.C."/>
            <person name="Vicario S."/>
            <person name="Vieira F.G."/>
            <person name="Vilella A.J."/>
            <person name="Villasante A."/>
            <person name="Walenz B."/>
            <person name="Wang J."/>
            <person name="Wasserman M."/>
            <person name="Watts T."/>
            <person name="Wilson D."/>
            <person name="Wilson R.K."/>
            <person name="Wing R.A."/>
            <person name="Wolfner M.F."/>
            <person name="Wong A."/>
            <person name="Wong G.K."/>
            <person name="Wu C.I."/>
            <person name="Wu G."/>
            <person name="Yamamoto D."/>
            <person name="Yang H.P."/>
            <person name="Yang S.P."/>
            <person name="Yorke J.A."/>
            <person name="Yoshida K."/>
            <person name="Zdobnov E."/>
            <person name="Zhang P."/>
            <person name="Zhang Y."/>
            <person name="Zimin A.V."/>
            <person name="Baldwin J."/>
            <person name="Abdouelleil A."/>
            <person name="Abdulkadir J."/>
            <person name="Abebe A."/>
            <person name="Abera B."/>
            <person name="Abreu J."/>
            <person name="Acer S.C."/>
            <person name="Aftuck L."/>
            <person name="Alexander A."/>
            <person name="An P."/>
            <person name="Anderson E."/>
            <person name="Anderson S."/>
            <person name="Arachi H."/>
            <person name="Azer M."/>
            <person name="Bachantsang P."/>
            <person name="Barry A."/>
            <person name="Bayul T."/>
            <person name="Berlin A."/>
            <person name="Bessette D."/>
            <person name="Bloom T."/>
            <person name="Blye J."/>
            <person name="Boguslavskiy L."/>
            <person name="Bonnet C."/>
            <person name="Boukhgalter B."/>
            <person name="Bourzgui I."/>
            <person name="Brown A."/>
            <person name="Cahill P."/>
            <person name="Channer S."/>
            <person name="Cheshatsang Y."/>
            <person name="Chuda L."/>
            <person name="Citroen M."/>
            <person name="Collymore A."/>
            <person name="Cooke P."/>
            <person name="Costello M."/>
            <person name="D'Aco K."/>
            <person name="Daza R."/>
            <person name="De Haan G."/>
            <person name="DeGray S."/>
            <person name="DeMaso C."/>
            <person name="Dhargay N."/>
            <person name="Dooley K."/>
            <person name="Dooley E."/>
            <person name="Doricent M."/>
            <person name="Dorje P."/>
            <person name="Dorjee K."/>
            <person name="Dupes A."/>
            <person name="Elong R."/>
            <person name="Falk J."/>
            <person name="Farina A."/>
            <person name="Faro S."/>
            <person name="Ferguson D."/>
            <person name="Fisher S."/>
            <person name="Foley C.D."/>
            <person name="Franke A."/>
            <person name="Friedrich D."/>
            <person name="Gadbois L."/>
            <person name="Gearin G."/>
            <person name="Gearin C.R."/>
            <person name="Giannoukos G."/>
            <person name="Goode T."/>
            <person name="Graham J."/>
            <person name="Grandbois E."/>
            <person name="Grewal S."/>
            <person name="Gyaltsen K."/>
            <person name="Hafez N."/>
            <person name="Hagos B."/>
            <person name="Hall J."/>
            <person name="Henson C."/>
            <person name="Hollinger A."/>
            <person name="Honan T."/>
            <person name="Huard M.D."/>
            <person name="Hughes L."/>
            <person name="Hurhula B."/>
            <person name="Husby M.E."/>
            <person name="Kamat A."/>
            <person name="Kanga B."/>
            <person name="Kashin S."/>
            <person name="Khazanovich D."/>
            <person name="Kisner P."/>
            <person name="Lance K."/>
            <person name="Lara M."/>
            <person name="Lee W."/>
            <person name="Lennon N."/>
            <person name="Letendre F."/>
            <person name="LeVine R."/>
            <person name="Lipovsky A."/>
            <person name="Liu X."/>
            <person name="Liu J."/>
            <person name="Liu S."/>
            <person name="Lokyitsang T."/>
            <person name="Lokyitsang Y."/>
            <person name="Lubonja R."/>
            <person name="Lui A."/>
            <person name="MacDonald P."/>
            <person name="Magnisalis V."/>
            <person name="Maru K."/>
            <person name="Matthews C."/>
            <person name="McCusker W."/>
            <person name="McDonough S."/>
            <person name="Mehta T."/>
            <person name="Meldrim J."/>
            <person name="Meneus L."/>
            <person name="Mihai O."/>
            <person name="Mihalev A."/>
            <person name="Mihova T."/>
            <person name="Mittelman R."/>
            <person name="Mlenga V."/>
            <person name="Montmayeur A."/>
            <person name="Mulrain L."/>
            <person name="Navidi A."/>
            <person name="Naylor J."/>
            <person name="Negash T."/>
            <person name="Nguyen T."/>
            <person name="Nguyen N."/>
            <person name="Nicol R."/>
            <person name="Norbu C."/>
            <person name="Norbu N."/>
            <person name="Novod N."/>
            <person name="O'Neill B."/>
            <person name="Osman S."/>
            <person name="Markiewicz E."/>
            <person name="Oyono O.L."/>
            <person name="Patti C."/>
            <person name="Phunkhang P."/>
            <person name="Pierre F."/>
            <person name="Priest M."/>
            <person name="Raghuraman S."/>
            <person name="Rege F."/>
            <person name="Reyes R."/>
            <person name="Rise C."/>
            <person name="Rogov P."/>
            <person name="Ross K."/>
            <person name="Ryan E."/>
            <person name="Settipalli S."/>
            <person name="Shea T."/>
            <person name="Sherpa N."/>
            <person name="Shi L."/>
            <person name="Shih D."/>
            <person name="Sparrow T."/>
            <person name="Spaulding J."/>
            <person name="Stalker J."/>
            <person name="Stange-Thomann N."/>
            <person name="Stavropoulos S."/>
            <person name="Stone C."/>
            <person name="Strader C."/>
            <person name="Tesfaye S."/>
            <person name="Thomson T."/>
            <person name="Thoulutsang Y."/>
            <person name="Thoulutsang D."/>
            <person name="Topham K."/>
            <person name="Topping I."/>
            <person name="Tsamla T."/>
            <person name="Vassiliev H."/>
            <person name="Vo A."/>
            <person name="Wangchuk T."/>
            <person name="Wangdi T."/>
            <person name="Weiand M."/>
            <person name="Wilkinson J."/>
            <person name="Wilson A."/>
            <person name="Yadav S."/>
            <person name="Young G."/>
            <person name="Yu Q."/>
            <person name="Zembek L."/>
            <person name="Zhong D."/>
            <person name="Zimmer A."/>
            <person name="Zwirko Z."/>
            <person name="Jaffe D.B."/>
            <person name="Alvarez P."/>
            <person name="Brockman W."/>
            <person name="Butler J."/>
            <person name="Chin C."/>
            <person name="Gnerre S."/>
            <person name="Grabherr M."/>
            <person name="Kleber M."/>
            <person name="Mauceli E."/>
            <person name="MacCallum I."/>
        </authorList>
    </citation>
    <scope>NUCLEOTIDE SEQUENCE [LARGE SCALE GENOMIC DNA]</scope>
    <source>
        <strain evidence="17">Tucson 15010-1051.87</strain>
    </source>
</reference>
<dbReference type="InterPro" id="IPR013547">
    <property type="entry name" value="P4H_N"/>
</dbReference>
<evidence type="ECO:0000256" key="10">
    <source>
        <dbReference type="ARBA" id="ARBA00023002"/>
    </source>
</evidence>
<feature type="domain" description="Fe2OG dioxygenase" evidence="15">
    <location>
        <begin position="398"/>
        <end position="492"/>
    </location>
</feature>
<evidence type="ECO:0000256" key="14">
    <source>
        <dbReference type="SAM" id="SignalP"/>
    </source>
</evidence>
<organism evidence="16 17">
    <name type="scientific">Drosophila virilis</name>
    <name type="common">Fruit fly</name>
    <dbReference type="NCBI Taxonomy" id="7244"/>
    <lineage>
        <taxon>Eukaryota</taxon>
        <taxon>Metazoa</taxon>
        <taxon>Ecdysozoa</taxon>
        <taxon>Arthropoda</taxon>
        <taxon>Hexapoda</taxon>
        <taxon>Insecta</taxon>
        <taxon>Pterygota</taxon>
        <taxon>Neoptera</taxon>
        <taxon>Endopterygota</taxon>
        <taxon>Diptera</taxon>
        <taxon>Brachycera</taxon>
        <taxon>Muscomorpha</taxon>
        <taxon>Ephydroidea</taxon>
        <taxon>Drosophilidae</taxon>
        <taxon>Drosophila</taxon>
    </lineage>
</organism>
<dbReference type="InterPro" id="IPR006620">
    <property type="entry name" value="Pro_4_hyd_alph"/>
</dbReference>
<dbReference type="EC" id="1.14.11.2" evidence="5"/>
<keyword evidence="9" id="KW-0223">Dioxygenase</keyword>
<dbReference type="SMR" id="A0A0Q9WGP6"/>
<keyword evidence="17" id="KW-1185">Reference proteome</keyword>
<comment type="function">
    <text evidence="2">Catalyzes the post-translational formation of 4-hydroxyproline in -Xaa-Pro-Gly- sequences in collagens and other proteins.</text>
</comment>
<dbReference type="GO" id="GO:0005788">
    <property type="term" value="C:endoplasmic reticulum lumen"/>
    <property type="evidence" value="ECO:0007669"/>
    <property type="project" value="UniProtKB-SubCell"/>
</dbReference>
<dbReference type="InterPro" id="IPR011990">
    <property type="entry name" value="TPR-like_helical_dom_sf"/>
</dbReference>
<dbReference type="AlphaFoldDB" id="A0A0Q9WGP6"/>
<keyword evidence="11" id="KW-0408">Iron</keyword>
<protein>
    <recommendedName>
        <fullName evidence="5">procollagen-proline 4-dioxygenase</fullName>
        <ecNumber evidence="5">1.14.11.2</ecNumber>
    </recommendedName>
</protein>
<evidence type="ECO:0000256" key="3">
    <source>
        <dbReference type="ARBA" id="ARBA00004319"/>
    </source>
</evidence>
<evidence type="ECO:0000256" key="7">
    <source>
        <dbReference type="ARBA" id="ARBA00022824"/>
    </source>
</evidence>
<dbReference type="PROSITE" id="PS51471">
    <property type="entry name" value="FE2OG_OXY"/>
    <property type="match status" value="1"/>
</dbReference>
<sequence>MRSLWTLLYIGIALILCQIKAKAAMEQSHSTSVAGMVKLVLLEAKLIENLSSYADELEKKLNILKRVVPLLQEKSNKAMSQMEQYVSNPINAFSLIRRLHKDWNKWKLFMEEPLGSSQVAYVNAHESQLPSQTDLDETCQGLHRLYDVYNLTVKDIARGLINGKQYDTSLGALDTYAMGKYLDQNRIQDLAMEWFAETGKLLMEHTLPIPMGGERQQVLQLFARAFIKQKHYTIALPLLDHALMKGNKTNNSDLLNERAQIEELVGTAPKLRPSIRYTTDYARGCRGQFVQQTNLICKYKFRPSPFLRLAPLKMEVLVVKPFIVAFHDVLSPHEIGELQQLAMPLLKRTTVYDSNAGLHGSVKGTRTSKGIWLSRSHNNLTKRIGRRISDMTGFHLEGSTSLQVMNYGLSGHYALHTDYFNTAELIAPESPTGDRIATVLFYLSDVEQGGDTVFPRIEQAFKPERGKALLWYNLHRNGTGDKRTEHGACPVL</sequence>
<dbReference type="Pfam" id="PF13640">
    <property type="entry name" value="2OG-FeII_Oxy_3"/>
    <property type="match status" value="1"/>
</dbReference>
<evidence type="ECO:0000256" key="12">
    <source>
        <dbReference type="ARBA" id="ARBA00023180"/>
    </source>
</evidence>
<evidence type="ECO:0000259" key="15">
    <source>
        <dbReference type="PROSITE" id="PS51471"/>
    </source>
</evidence>
<evidence type="ECO:0000256" key="5">
    <source>
        <dbReference type="ARBA" id="ARBA00012269"/>
    </source>
</evidence>
<evidence type="ECO:0000256" key="13">
    <source>
        <dbReference type="SAM" id="Coils"/>
    </source>
</evidence>
<dbReference type="GO" id="GO:0005506">
    <property type="term" value="F:iron ion binding"/>
    <property type="evidence" value="ECO:0007669"/>
    <property type="project" value="InterPro"/>
</dbReference>
<dbReference type="Gene3D" id="2.60.120.620">
    <property type="entry name" value="q2cbj1_9rhob like domain"/>
    <property type="match status" value="1"/>
</dbReference>
<evidence type="ECO:0000256" key="9">
    <source>
        <dbReference type="ARBA" id="ARBA00022964"/>
    </source>
</evidence>
<dbReference type="InterPro" id="IPR044862">
    <property type="entry name" value="Pro_4_hyd_alph_FE2OG_OXY"/>
</dbReference>
<dbReference type="GO" id="GO:0031418">
    <property type="term" value="F:L-ascorbic acid binding"/>
    <property type="evidence" value="ECO:0007669"/>
    <property type="project" value="UniProtKB-KW"/>
</dbReference>
<dbReference type="GO" id="GO:0004656">
    <property type="term" value="F:procollagen-proline 4-dioxygenase activity"/>
    <property type="evidence" value="ECO:0007669"/>
    <property type="project" value="UniProtKB-EC"/>
</dbReference>
<dbReference type="InterPro" id="IPR045054">
    <property type="entry name" value="P4HA-like"/>
</dbReference>
<keyword evidence="12" id="KW-0325">Glycoprotein</keyword>
<evidence type="ECO:0000256" key="8">
    <source>
        <dbReference type="ARBA" id="ARBA00022896"/>
    </source>
</evidence>
<comment type="cofactor">
    <cofactor evidence="1">
        <name>L-ascorbate</name>
        <dbReference type="ChEBI" id="CHEBI:38290"/>
    </cofactor>
</comment>